<dbReference type="AlphaFoldDB" id="A0A382W7S5"/>
<organism evidence="1">
    <name type="scientific">marine metagenome</name>
    <dbReference type="NCBI Taxonomy" id="408172"/>
    <lineage>
        <taxon>unclassified sequences</taxon>
        <taxon>metagenomes</taxon>
        <taxon>ecological metagenomes</taxon>
    </lineage>
</organism>
<gene>
    <name evidence="1" type="ORF">METZ01_LOCUS407229</name>
</gene>
<proteinExistence type="predicted"/>
<name>A0A382W7S5_9ZZZZ</name>
<evidence type="ECO:0000313" key="1">
    <source>
        <dbReference type="EMBL" id="SVD54375.1"/>
    </source>
</evidence>
<dbReference type="EMBL" id="UINC01157406">
    <property type="protein sequence ID" value="SVD54375.1"/>
    <property type="molecule type" value="Genomic_DNA"/>
</dbReference>
<accession>A0A382W7S5</accession>
<sequence length="94" mass="10536">MVDTYSVTNDAIDPLLADVVKGNQDKVVGWMKGEPGSWGFIAGQAVIAVRGQAGRDLADTERRLVWSRMWWWLEQVRARLDGPIYPVIRQTGPP</sequence>
<protein>
    <submittedName>
        <fullName evidence="1">Uncharacterized protein</fullName>
    </submittedName>
</protein>
<reference evidence="1" key="1">
    <citation type="submission" date="2018-05" db="EMBL/GenBank/DDBJ databases">
        <authorList>
            <person name="Lanie J.A."/>
            <person name="Ng W.-L."/>
            <person name="Kazmierczak K.M."/>
            <person name="Andrzejewski T.M."/>
            <person name="Davidsen T.M."/>
            <person name="Wayne K.J."/>
            <person name="Tettelin H."/>
            <person name="Glass J.I."/>
            <person name="Rusch D."/>
            <person name="Podicherti R."/>
            <person name="Tsui H.-C.T."/>
            <person name="Winkler M.E."/>
        </authorList>
    </citation>
    <scope>NUCLEOTIDE SEQUENCE</scope>
</reference>